<feature type="domain" description="N-acetyltransferase" evidence="1">
    <location>
        <begin position="12"/>
        <end position="166"/>
    </location>
</feature>
<evidence type="ECO:0000259" key="1">
    <source>
        <dbReference type="PROSITE" id="PS51186"/>
    </source>
</evidence>
<dbReference type="PROSITE" id="PS51186">
    <property type="entry name" value="GNAT"/>
    <property type="match status" value="1"/>
</dbReference>
<name>A0ABW4LTP9_9BACI</name>
<comment type="caution">
    <text evidence="2">The sequence shown here is derived from an EMBL/GenBank/DDBJ whole genome shotgun (WGS) entry which is preliminary data.</text>
</comment>
<gene>
    <name evidence="2" type="ORF">ACFSCX_13145</name>
</gene>
<protein>
    <submittedName>
        <fullName evidence="2">GNAT family N-acetyltransferase</fullName>
        <ecNumber evidence="2">2.3.-.-</ecNumber>
    </submittedName>
</protein>
<dbReference type="InterPro" id="IPR016181">
    <property type="entry name" value="Acyl_CoA_acyltransferase"/>
</dbReference>
<dbReference type="EC" id="2.3.-.-" evidence="2"/>
<dbReference type="SUPFAM" id="SSF55729">
    <property type="entry name" value="Acyl-CoA N-acyltransferases (Nat)"/>
    <property type="match status" value="1"/>
</dbReference>
<dbReference type="InterPro" id="IPR000182">
    <property type="entry name" value="GNAT_dom"/>
</dbReference>
<evidence type="ECO:0000313" key="2">
    <source>
        <dbReference type="EMBL" id="MFD1737500.1"/>
    </source>
</evidence>
<accession>A0ABW4LTP9</accession>
<dbReference type="GO" id="GO:0016746">
    <property type="term" value="F:acyltransferase activity"/>
    <property type="evidence" value="ECO:0007669"/>
    <property type="project" value="UniProtKB-KW"/>
</dbReference>
<keyword evidence="2" id="KW-0012">Acyltransferase</keyword>
<keyword evidence="3" id="KW-1185">Reference proteome</keyword>
<organism evidence="2 3">
    <name type="scientific">Bacillus salitolerans</name>
    <dbReference type="NCBI Taxonomy" id="1437434"/>
    <lineage>
        <taxon>Bacteria</taxon>
        <taxon>Bacillati</taxon>
        <taxon>Bacillota</taxon>
        <taxon>Bacilli</taxon>
        <taxon>Bacillales</taxon>
        <taxon>Bacillaceae</taxon>
        <taxon>Bacillus</taxon>
    </lineage>
</organism>
<sequence>MTVMKQSNKGMIILDMYNPIYLSTLETFSLPDEQRQFTGMPLEMIKLAKEDHSRNPIVILNHNNPVGFFVLQNGARVVEYTDNPNALLLIAFSINETEQGKGFAKDGLQLLDKFVKQHFPTINEIVLAVNMRNNAARQLYERVGFIDKGIRKMGQIGEQAILSLQL</sequence>
<evidence type="ECO:0000313" key="3">
    <source>
        <dbReference type="Proteomes" id="UP001597214"/>
    </source>
</evidence>
<dbReference type="Proteomes" id="UP001597214">
    <property type="component" value="Unassembled WGS sequence"/>
</dbReference>
<dbReference type="Gene3D" id="3.40.630.30">
    <property type="match status" value="1"/>
</dbReference>
<proteinExistence type="predicted"/>
<dbReference type="Pfam" id="PF00583">
    <property type="entry name" value="Acetyltransf_1"/>
    <property type="match status" value="1"/>
</dbReference>
<dbReference type="RefSeq" id="WP_377928704.1">
    <property type="nucleotide sequence ID" value="NZ_JBHUEM010000020.1"/>
</dbReference>
<dbReference type="EMBL" id="JBHUEM010000020">
    <property type="protein sequence ID" value="MFD1737500.1"/>
    <property type="molecule type" value="Genomic_DNA"/>
</dbReference>
<reference evidence="3" key="1">
    <citation type="journal article" date="2019" name="Int. J. Syst. Evol. Microbiol.">
        <title>The Global Catalogue of Microorganisms (GCM) 10K type strain sequencing project: providing services to taxonomists for standard genome sequencing and annotation.</title>
        <authorList>
            <consortium name="The Broad Institute Genomics Platform"/>
            <consortium name="The Broad Institute Genome Sequencing Center for Infectious Disease"/>
            <person name="Wu L."/>
            <person name="Ma J."/>
        </authorList>
    </citation>
    <scope>NUCLEOTIDE SEQUENCE [LARGE SCALE GENOMIC DNA]</scope>
    <source>
        <strain evidence="3">CCUG 49339</strain>
    </source>
</reference>
<keyword evidence="2" id="KW-0808">Transferase</keyword>